<keyword evidence="3" id="KW-1185">Reference proteome</keyword>
<proteinExistence type="predicted"/>
<feature type="region of interest" description="Disordered" evidence="1">
    <location>
        <begin position="43"/>
        <end position="70"/>
    </location>
</feature>
<evidence type="ECO:0000313" key="3">
    <source>
        <dbReference type="Proteomes" id="UP000239867"/>
    </source>
</evidence>
<accession>A0A2L1GMG6</accession>
<dbReference type="KEGG" id="deo:CAY53_04620"/>
<name>A0A2L1GMG6_9BACT</name>
<dbReference type="EMBL" id="CP021255">
    <property type="protein sequence ID" value="AVD70852.1"/>
    <property type="molecule type" value="Genomic_DNA"/>
</dbReference>
<dbReference type="AlphaFoldDB" id="A0A2L1GMG6"/>
<evidence type="ECO:0000313" key="2">
    <source>
        <dbReference type="EMBL" id="AVD70852.1"/>
    </source>
</evidence>
<dbReference type="Proteomes" id="UP000239867">
    <property type="component" value="Chromosome"/>
</dbReference>
<reference evidence="2 3" key="1">
    <citation type="journal article" date="2018" name="MBio">
        <title>Insights into the evolution of host association through the isolation and characterization of a novel human periodontal pathobiont, Desulfobulbus oralis.</title>
        <authorList>
            <person name="Cross K.L."/>
            <person name="Chirania P."/>
            <person name="Xiong W."/>
            <person name="Beall C.J."/>
            <person name="Elkins J.G."/>
            <person name="Giannone R.J."/>
            <person name="Griffen A.L."/>
            <person name="Guss A.M."/>
            <person name="Hettich R.L."/>
            <person name="Joshi S.S."/>
            <person name="Mokrzan E.M."/>
            <person name="Martin R.K."/>
            <person name="Zhulin I.B."/>
            <person name="Leys E.J."/>
            <person name="Podar M."/>
        </authorList>
    </citation>
    <scope>NUCLEOTIDE SEQUENCE [LARGE SCALE GENOMIC DNA]</scope>
    <source>
        <strain evidence="2 3">ORNL</strain>
    </source>
</reference>
<evidence type="ECO:0000256" key="1">
    <source>
        <dbReference type="SAM" id="MobiDB-lite"/>
    </source>
</evidence>
<sequence>MGLGQQQKATFALLATEQLCLTPGGADQIRPHAGTPGNRLWPSSYVNTPGKPASAPAAPALPPAASVDAA</sequence>
<feature type="compositionally biased region" description="Low complexity" evidence="1">
    <location>
        <begin position="52"/>
        <end position="70"/>
    </location>
</feature>
<protein>
    <submittedName>
        <fullName evidence="2">Uncharacterized protein</fullName>
    </submittedName>
</protein>
<organism evidence="2 3">
    <name type="scientific">Desulfobulbus oralis</name>
    <dbReference type="NCBI Taxonomy" id="1986146"/>
    <lineage>
        <taxon>Bacteria</taxon>
        <taxon>Pseudomonadati</taxon>
        <taxon>Thermodesulfobacteriota</taxon>
        <taxon>Desulfobulbia</taxon>
        <taxon>Desulfobulbales</taxon>
        <taxon>Desulfobulbaceae</taxon>
        <taxon>Desulfobulbus</taxon>
    </lineage>
</organism>
<gene>
    <name evidence="2" type="ORF">CAY53_04620</name>
</gene>